<dbReference type="Pfam" id="PF17853">
    <property type="entry name" value="GGDEF_2"/>
    <property type="match status" value="1"/>
</dbReference>
<dbReference type="InterPro" id="IPR051448">
    <property type="entry name" value="CdaR-like_regulators"/>
</dbReference>
<comment type="similarity">
    <text evidence="1">Belongs to the CdaR family.</text>
</comment>
<reference evidence="5 6" key="1">
    <citation type="submission" date="2014-03" db="EMBL/GenBank/DDBJ databases">
        <title>Genomics of Bifidobacteria.</title>
        <authorList>
            <person name="Ventura M."/>
            <person name="Milani C."/>
            <person name="Lugli G.A."/>
        </authorList>
    </citation>
    <scope>NUCLEOTIDE SEQUENCE [LARGE SCALE GENOMIC DNA]</scope>
    <source>
        <strain evidence="5 6">LMG 21775</strain>
    </source>
</reference>
<dbReference type="GeneID" id="98300138"/>
<protein>
    <submittedName>
        <fullName evidence="5">CdaR family transcriptional regulator</fullName>
    </submittedName>
</protein>
<gene>
    <name evidence="5" type="ORF">BPSY_0933</name>
</gene>
<dbReference type="Gene3D" id="3.30.70.2730">
    <property type="match status" value="1"/>
</dbReference>
<dbReference type="Gene3D" id="1.10.10.2840">
    <property type="entry name" value="PucR C-terminal helix-turn-helix domain"/>
    <property type="match status" value="1"/>
</dbReference>
<evidence type="ECO:0000256" key="2">
    <source>
        <dbReference type="SAM" id="MobiDB-lite"/>
    </source>
</evidence>
<dbReference type="AlphaFoldDB" id="A0A087CFN5"/>
<dbReference type="eggNOG" id="COG3835">
    <property type="taxonomic scope" value="Bacteria"/>
</dbReference>
<comment type="caution">
    <text evidence="5">The sequence shown here is derived from an EMBL/GenBank/DDBJ whole genome shotgun (WGS) entry which is preliminary data.</text>
</comment>
<feature type="domain" description="PucR C-terminal helix-turn-helix" evidence="3">
    <location>
        <begin position="458"/>
        <end position="516"/>
    </location>
</feature>
<dbReference type="STRING" id="218140.BPSY_0933"/>
<proteinExistence type="inferred from homology"/>
<dbReference type="PANTHER" id="PTHR33744:SF7">
    <property type="entry name" value="PUCR FAMILY TRANSCRIPTIONAL REGULATOR"/>
    <property type="match status" value="1"/>
</dbReference>
<evidence type="ECO:0000313" key="6">
    <source>
        <dbReference type="Proteomes" id="UP000029050"/>
    </source>
</evidence>
<feature type="domain" description="CdaR GGDEF-like" evidence="4">
    <location>
        <begin position="290"/>
        <end position="400"/>
    </location>
</feature>
<evidence type="ECO:0000256" key="1">
    <source>
        <dbReference type="ARBA" id="ARBA00006754"/>
    </source>
</evidence>
<accession>A0A087CFN5</accession>
<sequence>MSRSKPTKAKERSNSGALAKVAHDAVALFNPELRRTQESEGGAGAANEQTEKGNSKRRRGKRPTSRDTHAPKSSGATPSPRGTGDAGIRHTGADANDVDSSDVDSNGVLDDAQAAADSMSLQSQPSSKPRLPEGVQRAVDKALEHLDHDLAWHKNLSAQDKELLNLIIETAVSDFLAWMKEFGKAADSSQGPRPSTDHIFFVAPLEFTKAISLKQALEVTRLIVDILERNLSGFSDPDNEQEIRNGMLYYAREVAFSAASVYATSAEARGDWDTRIETLTIEDLIDDVTDHHVTSRMSMLGWSNDYHCFAVVGKLADARELESGLVQRRIRGTIRAQGGECLLSNHDGLLVMLIDPRGKGSPEEFLEPLIRYFDQGPLCLGPLRHQVTGAAQSIRAALITYQTAPAMSGYHSSSGIPRPLRADDVLPERALFGDTSARQELYDDVYASLRGDDQDNPLIKTLSTFLLSGSSLETTARELNVHPNTVRYRLKRSIEITGWDPMNPREAYVLLTAVKIGLIEDSTR</sequence>
<keyword evidence="6" id="KW-1185">Reference proteome</keyword>
<dbReference type="RefSeq" id="WP_051921711.1">
    <property type="nucleotide sequence ID" value="NZ_JGZI01000009.1"/>
</dbReference>
<evidence type="ECO:0000259" key="3">
    <source>
        <dbReference type="Pfam" id="PF13556"/>
    </source>
</evidence>
<organism evidence="5 6">
    <name type="scientific">Bifidobacterium psychraerophilum</name>
    <dbReference type="NCBI Taxonomy" id="218140"/>
    <lineage>
        <taxon>Bacteria</taxon>
        <taxon>Bacillati</taxon>
        <taxon>Actinomycetota</taxon>
        <taxon>Actinomycetes</taxon>
        <taxon>Bifidobacteriales</taxon>
        <taxon>Bifidobacteriaceae</taxon>
        <taxon>Bifidobacterium</taxon>
    </lineage>
</organism>
<evidence type="ECO:0000259" key="4">
    <source>
        <dbReference type="Pfam" id="PF17853"/>
    </source>
</evidence>
<dbReference type="PANTHER" id="PTHR33744">
    <property type="entry name" value="CARBOHYDRATE DIACID REGULATOR"/>
    <property type="match status" value="1"/>
</dbReference>
<name>A0A087CFN5_9BIFI</name>
<dbReference type="Pfam" id="PF13556">
    <property type="entry name" value="HTH_30"/>
    <property type="match status" value="1"/>
</dbReference>
<evidence type="ECO:0000313" key="5">
    <source>
        <dbReference type="EMBL" id="KFI82085.1"/>
    </source>
</evidence>
<dbReference type="InterPro" id="IPR042070">
    <property type="entry name" value="PucR_C-HTH_sf"/>
</dbReference>
<dbReference type="Proteomes" id="UP000029050">
    <property type="component" value="Unassembled WGS sequence"/>
</dbReference>
<dbReference type="InterPro" id="IPR041522">
    <property type="entry name" value="CdaR_GGDEF"/>
</dbReference>
<dbReference type="OrthoDB" id="3246591at2"/>
<dbReference type="EMBL" id="JGZI01000009">
    <property type="protein sequence ID" value="KFI82085.1"/>
    <property type="molecule type" value="Genomic_DNA"/>
</dbReference>
<feature type="region of interest" description="Disordered" evidence="2">
    <location>
        <begin position="1"/>
        <end position="107"/>
    </location>
</feature>
<dbReference type="InterPro" id="IPR025736">
    <property type="entry name" value="PucR_C-HTH_dom"/>
</dbReference>